<gene>
    <name evidence="2" type="ORF">BN1204_007150</name>
</gene>
<organism evidence="2">
    <name type="scientific">Neospora caninum (strain Liverpool)</name>
    <dbReference type="NCBI Taxonomy" id="572307"/>
    <lineage>
        <taxon>Eukaryota</taxon>
        <taxon>Sar</taxon>
        <taxon>Alveolata</taxon>
        <taxon>Apicomplexa</taxon>
        <taxon>Conoidasida</taxon>
        <taxon>Coccidia</taxon>
        <taxon>Eucoccidiorida</taxon>
        <taxon>Eimeriorina</taxon>
        <taxon>Sarcocystidae</taxon>
        <taxon>Neospora</taxon>
    </lineage>
</organism>
<feature type="region of interest" description="Disordered" evidence="1">
    <location>
        <begin position="769"/>
        <end position="793"/>
    </location>
</feature>
<feature type="region of interest" description="Disordered" evidence="1">
    <location>
        <begin position="534"/>
        <end position="728"/>
    </location>
</feature>
<feature type="compositionally biased region" description="Low complexity" evidence="1">
    <location>
        <begin position="297"/>
        <end position="313"/>
    </location>
</feature>
<dbReference type="AlphaFoldDB" id="A0A0F7U8Y7"/>
<feature type="compositionally biased region" description="Low complexity" evidence="1">
    <location>
        <begin position="143"/>
        <end position="162"/>
    </location>
</feature>
<feature type="compositionally biased region" description="Basic and acidic residues" evidence="1">
    <location>
        <begin position="542"/>
        <end position="557"/>
    </location>
</feature>
<evidence type="ECO:0000256" key="1">
    <source>
        <dbReference type="SAM" id="MobiDB-lite"/>
    </source>
</evidence>
<accession>A0A0F7U8Y7</accession>
<reference evidence="2" key="1">
    <citation type="journal article" date="2015" name="PLoS ONE">
        <title>Comprehensive Evaluation of Toxoplasma gondii VEG and Neospora caninum LIV Genomes with Tachyzoite Stage Transcriptome and Proteome Defines Novel Transcript Features.</title>
        <authorList>
            <person name="Ramaprasad A."/>
            <person name="Mourier T."/>
            <person name="Naeem R."/>
            <person name="Malas T.B."/>
            <person name="Moussa E."/>
            <person name="Panigrahi A."/>
            <person name="Vermont S.J."/>
            <person name="Otto T.D."/>
            <person name="Wastling J."/>
            <person name="Pain A."/>
        </authorList>
    </citation>
    <scope>NUCLEOTIDE SEQUENCE</scope>
    <source>
        <strain evidence="2">Liverpool</strain>
    </source>
</reference>
<feature type="region of interest" description="Disordered" evidence="1">
    <location>
        <begin position="78"/>
        <end position="162"/>
    </location>
</feature>
<feature type="compositionally biased region" description="Basic and acidic residues" evidence="1">
    <location>
        <begin position="91"/>
        <end position="103"/>
    </location>
</feature>
<feature type="region of interest" description="Disordered" evidence="1">
    <location>
        <begin position="277"/>
        <end position="331"/>
    </location>
</feature>
<feature type="compositionally biased region" description="Basic and acidic residues" evidence="1">
    <location>
        <begin position="370"/>
        <end position="385"/>
    </location>
</feature>
<proteinExistence type="predicted"/>
<feature type="compositionally biased region" description="Low complexity" evidence="1">
    <location>
        <begin position="769"/>
        <end position="778"/>
    </location>
</feature>
<feature type="compositionally biased region" description="Basic and acidic residues" evidence="1">
    <location>
        <begin position="318"/>
        <end position="331"/>
    </location>
</feature>
<feature type="region of interest" description="Disordered" evidence="1">
    <location>
        <begin position="251"/>
        <end position="270"/>
    </location>
</feature>
<evidence type="ECO:0000313" key="2">
    <source>
        <dbReference type="EMBL" id="CEL64842.1"/>
    </source>
</evidence>
<sequence>MELPEERRRNSEDDDREKAEPGHPEVWRHCRENLLFAESSVTRGSERVMALGSARTVRRKICLEGGNPTEGVAPVVAAGKEKESPSPCAREQARRSRARRDSQDFSVCFGATGSERHGTKSEMTRTRSEKVGRKRCCSQGNYAASSSPSSSSSSTSSASPSVSSSAVSAAATPSAFVLCPSERGRRKLRRAQSGCGPSLTDVLPDDLVCEILLFLPFTEVGGTIPLVSRTFCRLALLPYVWTFFYASAFSPSVSSKSSSKPQTSTVSSPFHTRTHLGALHTHAPPPNSSLRPTTHQPSPSSPSSSSSSSSSSSVEGGRPTRSELARMREREASEAAAARAAAEEICFVEMEAAMRLGRDRAALSLQRQECPGRREPAQKTPEAEARLPQPRGDARNSLFSLAASPPPRAVAALLTHYHVQRLQRLHALRDQQSLLERQREGRQWGEKLHAFGERGHPRVQLAWSSSLQRQVRGSAAVRRPGRGCAGEAARGGQVGNATASGFSLSDYLFFAEDGDEPSGTKEAEGPTRAECKTLAAQGVPAEARETVAREDTGDRGESGVCRDGQASVSSIPATGTVPLSRPAGGDSGAAEPVRDGKRNLAPAGDRPEKPESAEEGAASGERGAEAPRGREKLAMEAGASEVERGTAQVATKGGEEPEMDEDQFLDFLFGPGTSSCSTSSSPRHDQEGASSARRSTPLSPSAASRTQSVSRSSSPAAEGCGGPAGAEDDALLSRPAQLAAQRFAATPPASLSEALRLWQTAWRDSAAFAARQPAGEAPAAKRRSAGARMAAHAEEKESVRLSEANRGAAAHVCHGRSCDIWSIPQFELYLCRDSGAFHCCGIRCDRMVASDCDVGFLVCPVSGLMVDPALINAWTARERQSSRAALAPTNGDSRWAPADVAALLDFAGSRSKESDALRLRSAELMNELVVATYVSEQQAGAEDDDEMAGIGGMFGRFWTAGYLAENEGELLRPKKRCKYT</sequence>
<feature type="region of interest" description="Disordered" evidence="1">
    <location>
        <begin position="475"/>
        <end position="496"/>
    </location>
</feature>
<feature type="compositionally biased region" description="Polar residues" evidence="1">
    <location>
        <begin position="688"/>
        <end position="699"/>
    </location>
</feature>
<name>A0A0F7U8Y7_NEOCL</name>
<dbReference type="InterPro" id="IPR036047">
    <property type="entry name" value="F-box-like_dom_sf"/>
</dbReference>
<dbReference type="EMBL" id="LN714477">
    <property type="protein sequence ID" value="CEL64842.1"/>
    <property type="molecule type" value="Genomic_DNA"/>
</dbReference>
<feature type="region of interest" description="Disordered" evidence="1">
    <location>
        <begin position="1"/>
        <end position="25"/>
    </location>
</feature>
<feature type="compositionally biased region" description="Basic and acidic residues" evidence="1">
    <location>
        <begin position="114"/>
        <end position="131"/>
    </location>
</feature>
<protein>
    <submittedName>
        <fullName evidence="2">F-box domain-containing protein, putative</fullName>
    </submittedName>
</protein>
<dbReference type="SUPFAM" id="SSF81383">
    <property type="entry name" value="F-box domain"/>
    <property type="match status" value="1"/>
</dbReference>
<feature type="compositionally biased region" description="Low complexity" evidence="1">
    <location>
        <begin position="251"/>
        <end position="268"/>
    </location>
</feature>
<feature type="compositionally biased region" description="Basic and acidic residues" evidence="1">
    <location>
        <begin position="622"/>
        <end position="634"/>
    </location>
</feature>
<feature type="compositionally biased region" description="Low complexity" evidence="1">
    <location>
        <begin position="701"/>
        <end position="718"/>
    </location>
</feature>
<feature type="region of interest" description="Disordered" evidence="1">
    <location>
        <begin position="366"/>
        <end position="395"/>
    </location>
</feature>